<dbReference type="RefSeq" id="WP_344714764.1">
    <property type="nucleotide sequence ID" value="NZ_BAAAWH010000001.1"/>
</dbReference>
<evidence type="ECO:0000313" key="1">
    <source>
        <dbReference type="EMBL" id="MFB9647056.1"/>
    </source>
</evidence>
<dbReference type="Proteomes" id="UP001589611">
    <property type="component" value="Unassembled WGS sequence"/>
</dbReference>
<proteinExistence type="predicted"/>
<keyword evidence="2" id="KW-1185">Reference proteome</keyword>
<dbReference type="Gene3D" id="1.10.357.10">
    <property type="entry name" value="Tetracycline Repressor, domain 2"/>
    <property type="match status" value="1"/>
</dbReference>
<sequence length="145" mass="16176">MLVDDAGLESELIGVAEQVSTRRPLWELESAWETMTEVFDADRAGRDRFLRVRRLMRDNPALLAAGLERDARLTEHIATVLSRRPGMDALDAHAIAETFALGLRLTFDEWVRRADGNPTAVPPPLNDVYQNVRAALNRANGANAR</sequence>
<gene>
    <name evidence="1" type="ORF">ACFFPJ_14765</name>
</gene>
<protein>
    <recommendedName>
        <fullName evidence="3">MftR C-terminal domain-containing protein</fullName>
    </recommendedName>
</protein>
<evidence type="ECO:0000313" key="2">
    <source>
        <dbReference type="Proteomes" id="UP001589611"/>
    </source>
</evidence>
<reference evidence="1 2" key="1">
    <citation type="submission" date="2024-09" db="EMBL/GenBank/DDBJ databases">
        <authorList>
            <person name="Sun Q."/>
            <person name="Mori K."/>
        </authorList>
    </citation>
    <scope>NUCLEOTIDE SEQUENCE [LARGE SCALE GENOMIC DNA]</scope>
    <source>
        <strain evidence="1 2">JCM 1342</strain>
    </source>
</reference>
<comment type="caution">
    <text evidence="1">The sequence shown here is derived from an EMBL/GenBank/DDBJ whole genome shotgun (WGS) entry which is preliminary data.</text>
</comment>
<evidence type="ECO:0008006" key="3">
    <source>
        <dbReference type="Google" id="ProtNLM"/>
    </source>
</evidence>
<name>A0ABV5T5Z1_9MICO</name>
<organism evidence="1 2">
    <name type="scientific">Microbacterium terregens</name>
    <dbReference type="NCBI Taxonomy" id="69363"/>
    <lineage>
        <taxon>Bacteria</taxon>
        <taxon>Bacillati</taxon>
        <taxon>Actinomycetota</taxon>
        <taxon>Actinomycetes</taxon>
        <taxon>Micrococcales</taxon>
        <taxon>Microbacteriaceae</taxon>
        <taxon>Microbacterium</taxon>
    </lineage>
</organism>
<accession>A0ABV5T5Z1</accession>
<dbReference type="EMBL" id="JBHMBE010000004">
    <property type="protein sequence ID" value="MFB9647056.1"/>
    <property type="molecule type" value="Genomic_DNA"/>
</dbReference>